<feature type="domain" description="Nudix hydrolase" evidence="3">
    <location>
        <begin position="6"/>
        <end position="137"/>
    </location>
</feature>
<organism evidence="4 5">
    <name type="scientific">Actinomadura nitritigenes</name>
    <dbReference type="NCBI Taxonomy" id="134602"/>
    <lineage>
        <taxon>Bacteria</taxon>
        <taxon>Bacillati</taxon>
        <taxon>Actinomycetota</taxon>
        <taxon>Actinomycetes</taxon>
        <taxon>Streptosporangiales</taxon>
        <taxon>Thermomonosporaceae</taxon>
        <taxon>Actinomadura</taxon>
    </lineage>
</organism>
<reference evidence="4 5" key="1">
    <citation type="submission" date="2021-03" db="EMBL/GenBank/DDBJ databases">
        <authorList>
            <person name="Kanchanasin P."/>
            <person name="Saeng-In P."/>
            <person name="Phongsopitanun W."/>
            <person name="Yuki M."/>
            <person name="Kudo T."/>
            <person name="Ohkuma M."/>
            <person name="Tanasupawat S."/>
        </authorList>
    </citation>
    <scope>NUCLEOTIDE SEQUENCE [LARGE SCALE GENOMIC DNA]</scope>
    <source>
        <strain evidence="4 5">L46</strain>
    </source>
</reference>
<evidence type="ECO:0000256" key="1">
    <source>
        <dbReference type="ARBA" id="ARBA00001946"/>
    </source>
</evidence>
<comment type="cofactor">
    <cofactor evidence="1">
        <name>Mg(2+)</name>
        <dbReference type="ChEBI" id="CHEBI:18420"/>
    </cofactor>
</comment>
<evidence type="ECO:0000313" key="4">
    <source>
        <dbReference type="EMBL" id="MBO2443697.1"/>
    </source>
</evidence>
<name>A0ABS3RBT7_9ACTN</name>
<accession>A0ABS3RBT7</accession>
<dbReference type="InterPro" id="IPR015797">
    <property type="entry name" value="NUDIX_hydrolase-like_dom_sf"/>
</dbReference>
<evidence type="ECO:0000259" key="3">
    <source>
        <dbReference type="PROSITE" id="PS51462"/>
    </source>
</evidence>
<keyword evidence="2" id="KW-0378">Hydrolase</keyword>
<dbReference type="PANTHER" id="PTHR43046">
    <property type="entry name" value="GDP-MANNOSE MANNOSYL HYDROLASE"/>
    <property type="match status" value="1"/>
</dbReference>
<dbReference type="EMBL" id="JAGEOK010000036">
    <property type="protein sequence ID" value="MBO2443697.1"/>
    <property type="molecule type" value="Genomic_DNA"/>
</dbReference>
<dbReference type="Pfam" id="PF00293">
    <property type="entry name" value="NUDIX"/>
    <property type="match status" value="1"/>
</dbReference>
<dbReference type="RefSeq" id="WP_208272012.1">
    <property type="nucleotide sequence ID" value="NZ_BAAAGM010000102.1"/>
</dbReference>
<dbReference type="PROSITE" id="PS51462">
    <property type="entry name" value="NUDIX"/>
    <property type="match status" value="1"/>
</dbReference>
<dbReference type="Gene3D" id="3.90.79.10">
    <property type="entry name" value="Nucleoside Triphosphate Pyrophosphohydrolase"/>
    <property type="match status" value="1"/>
</dbReference>
<protein>
    <submittedName>
        <fullName evidence="4">NUDIX domain-containing protein</fullName>
    </submittedName>
</protein>
<sequence>MTSSEFGPSRASALIFNGCGEYLLHLRDDIPGIVEPGAWSLLGGGREPGDRSLAETIRRELREEAGLEVPVLEPFAVEEVMESGFSAFSVQIFAGRWEGDPSALTLTEGIMLHWFRPDVLPRLRIAPSITRLVRRHARTVSRP</sequence>
<evidence type="ECO:0000256" key="2">
    <source>
        <dbReference type="ARBA" id="ARBA00022801"/>
    </source>
</evidence>
<gene>
    <name evidence="4" type="ORF">J4557_39850</name>
</gene>
<dbReference type="Proteomes" id="UP000666915">
    <property type="component" value="Unassembled WGS sequence"/>
</dbReference>
<evidence type="ECO:0000313" key="5">
    <source>
        <dbReference type="Proteomes" id="UP000666915"/>
    </source>
</evidence>
<keyword evidence="5" id="KW-1185">Reference proteome</keyword>
<dbReference type="PANTHER" id="PTHR43046:SF14">
    <property type="entry name" value="MUTT_NUDIX FAMILY PROTEIN"/>
    <property type="match status" value="1"/>
</dbReference>
<proteinExistence type="predicted"/>
<comment type="caution">
    <text evidence="4">The sequence shown here is derived from an EMBL/GenBank/DDBJ whole genome shotgun (WGS) entry which is preliminary data.</text>
</comment>
<dbReference type="SUPFAM" id="SSF55811">
    <property type="entry name" value="Nudix"/>
    <property type="match status" value="1"/>
</dbReference>
<dbReference type="InterPro" id="IPR000086">
    <property type="entry name" value="NUDIX_hydrolase_dom"/>
</dbReference>